<name>A0A3A8I5D6_9BACT</name>
<keyword evidence="3" id="KW-0732">Signal</keyword>
<reference evidence="6" key="1">
    <citation type="submission" date="2018-09" db="EMBL/GenBank/DDBJ databases">
        <authorList>
            <person name="Livingstone P.G."/>
            <person name="Whitworth D.E."/>
        </authorList>
    </citation>
    <scope>NUCLEOTIDE SEQUENCE [LARGE SCALE GENOMIC DNA]</scope>
    <source>
        <strain evidence="6">CA054A</strain>
    </source>
</reference>
<dbReference type="PANTHER" id="PTHR30290:SF9">
    <property type="entry name" value="OLIGOPEPTIDE-BINDING PROTEIN APPA"/>
    <property type="match status" value="1"/>
</dbReference>
<protein>
    <submittedName>
        <fullName evidence="5">ABC transporter substrate-binding protein</fullName>
    </submittedName>
</protein>
<dbReference type="Gene3D" id="3.90.76.10">
    <property type="entry name" value="Dipeptide-binding Protein, Domain 1"/>
    <property type="match status" value="1"/>
</dbReference>
<dbReference type="AlphaFoldDB" id="A0A3A8I5D6"/>
<dbReference type="Proteomes" id="UP000268094">
    <property type="component" value="Unassembled WGS sequence"/>
</dbReference>
<dbReference type="Pfam" id="PF00496">
    <property type="entry name" value="SBP_bac_5"/>
    <property type="match status" value="1"/>
</dbReference>
<comment type="caution">
    <text evidence="5">The sequence shown here is derived from an EMBL/GenBank/DDBJ whole genome shotgun (WGS) entry which is preliminary data.</text>
</comment>
<dbReference type="CDD" id="cd00995">
    <property type="entry name" value="PBP2_NikA_DppA_OppA_like"/>
    <property type="match status" value="1"/>
</dbReference>
<evidence type="ECO:0000256" key="2">
    <source>
        <dbReference type="ARBA" id="ARBA00022448"/>
    </source>
</evidence>
<dbReference type="SUPFAM" id="SSF53850">
    <property type="entry name" value="Periplasmic binding protein-like II"/>
    <property type="match status" value="1"/>
</dbReference>
<dbReference type="InterPro" id="IPR039424">
    <property type="entry name" value="SBP_5"/>
</dbReference>
<dbReference type="GO" id="GO:0043190">
    <property type="term" value="C:ATP-binding cassette (ABC) transporter complex"/>
    <property type="evidence" value="ECO:0007669"/>
    <property type="project" value="InterPro"/>
</dbReference>
<evidence type="ECO:0000313" key="6">
    <source>
        <dbReference type="Proteomes" id="UP000268094"/>
    </source>
</evidence>
<proteinExistence type="inferred from homology"/>
<dbReference type="PANTHER" id="PTHR30290">
    <property type="entry name" value="PERIPLASMIC BINDING COMPONENT OF ABC TRANSPORTER"/>
    <property type="match status" value="1"/>
</dbReference>
<dbReference type="InterPro" id="IPR000914">
    <property type="entry name" value="SBP_5_dom"/>
</dbReference>
<accession>A0A3A8I5D6</accession>
<dbReference type="RefSeq" id="WP_120543965.1">
    <property type="nucleotide sequence ID" value="NZ_RAVZ01000258.1"/>
</dbReference>
<dbReference type="OrthoDB" id="5469165at2"/>
<evidence type="ECO:0000313" key="5">
    <source>
        <dbReference type="EMBL" id="RKG78697.1"/>
    </source>
</evidence>
<dbReference type="GO" id="GO:0015833">
    <property type="term" value="P:peptide transport"/>
    <property type="evidence" value="ECO:0007669"/>
    <property type="project" value="TreeGrafter"/>
</dbReference>
<gene>
    <name evidence="5" type="ORF">D7V88_29575</name>
</gene>
<sequence>MDVPPDIRSVTEAMPPLPFRAAVRVVSATLALLLYAGCREKAPPAGITVLLEAPPDSLDDRFALTAHGQRLAQLISPGLLTFDDASSPVPQLAESFRDVSATVVEFVLRPGLTFHDGTALTAEDVKATYDSLRDPALGSPKRERYEPLERVEVVDARTVRFHLKRPYAPLLAELSAAILPAERAGPQGIEAQATHPVGAGPFRFESWPDEEHLTLTPFAGWHGGTPALSRLTFRVVRDETTRVLELLKGRADLVVNGVSPAVLPALREAPHLRVVTKPGTGFTYVGINLREGPLADVRVRQALCHLIDVGPLVEHKLHGLAEPASSMLPRAHWAFTATPACGYSPEEAGRLLDAAGYPDPDGPGGQPRLAFTFKTSTDRFRRAVALVLKEQLARGGVAIEVRGLEFGTFFDDVRRGRFELFTLKWAAVMEPDLLRGAFHSGNIPGPENHWGGFNRGALKDPALDRMLDAATQAPREERRALYAQAQQELDAVLPVIPLWHESSVAVVSSRLVDFEPSAHGLLTPLARAREVTPSSGAGRTP</sequence>
<dbReference type="PIRSF" id="PIRSF002741">
    <property type="entry name" value="MppA"/>
    <property type="match status" value="1"/>
</dbReference>
<evidence type="ECO:0000256" key="3">
    <source>
        <dbReference type="ARBA" id="ARBA00022729"/>
    </source>
</evidence>
<dbReference type="InterPro" id="IPR030678">
    <property type="entry name" value="Peptide/Ni-bd"/>
</dbReference>
<keyword evidence="2" id="KW-0813">Transport</keyword>
<keyword evidence="6" id="KW-1185">Reference proteome</keyword>
<dbReference type="GO" id="GO:0030288">
    <property type="term" value="C:outer membrane-bounded periplasmic space"/>
    <property type="evidence" value="ECO:0007669"/>
    <property type="project" value="UniProtKB-ARBA"/>
</dbReference>
<evidence type="ECO:0000259" key="4">
    <source>
        <dbReference type="Pfam" id="PF00496"/>
    </source>
</evidence>
<evidence type="ECO:0000256" key="1">
    <source>
        <dbReference type="ARBA" id="ARBA00005695"/>
    </source>
</evidence>
<dbReference type="Gene3D" id="3.10.105.10">
    <property type="entry name" value="Dipeptide-binding Protein, Domain 3"/>
    <property type="match status" value="1"/>
</dbReference>
<dbReference type="GO" id="GO:1904680">
    <property type="term" value="F:peptide transmembrane transporter activity"/>
    <property type="evidence" value="ECO:0007669"/>
    <property type="project" value="TreeGrafter"/>
</dbReference>
<dbReference type="Gene3D" id="3.40.190.10">
    <property type="entry name" value="Periplasmic binding protein-like II"/>
    <property type="match status" value="1"/>
</dbReference>
<dbReference type="EMBL" id="RAVZ01000258">
    <property type="protein sequence ID" value="RKG78697.1"/>
    <property type="molecule type" value="Genomic_DNA"/>
</dbReference>
<feature type="domain" description="Solute-binding protein family 5" evidence="4">
    <location>
        <begin position="88"/>
        <end position="430"/>
    </location>
</feature>
<organism evidence="5 6">
    <name type="scientific">Corallococcus terminator</name>
    <dbReference type="NCBI Taxonomy" id="2316733"/>
    <lineage>
        <taxon>Bacteria</taxon>
        <taxon>Pseudomonadati</taxon>
        <taxon>Myxococcota</taxon>
        <taxon>Myxococcia</taxon>
        <taxon>Myxococcales</taxon>
        <taxon>Cystobacterineae</taxon>
        <taxon>Myxococcaceae</taxon>
        <taxon>Corallococcus</taxon>
    </lineage>
</organism>
<comment type="similarity">
    <text evidence="1">Belongs to the bacterial solute-binding protein 5 family.</text>
</comment>